<protein>
    <submittedName>
        <fullName evidence="2">Neuropeptide proctolin</fullName>
    </submittedName>
</protein>
<keyword evidence="2" id="KW-0527">Neuropeptide</keyword>
<keyword evidence="1" id="KW-0732">Signal</keyword>
<sequence>MISRKMGTFVSFTCVLLLLSCFCIGLEGRYLPTRSGNTEDRISKLKELLRDLLESEIDDYNGMASLYPRQQP</sequence>
<dbReference type="AlphaFoldDB" id="A0A2U9PG05"/>
<name>A0A2U9PG05_DIACI</name>
<organism evidence="2">
    <name type="scientific">Diaphorina citri</name>
    <name type="common">Asian citrus psyllid</name>
    <dbReference type="NCBI Taxonomy" id="121845"/>
    <lineage>
        <taxon>Eukaryota</taxon>
        <taxon>Metazoa</taxon>
        <taxon>Ecdysozoa</taxon>
        <taxon>Arthropoda</taxon>
        <taxon>Hexapoda</taxon>
        <taxon>Insecta</taxon>
        <taxon>Pterygota</taxon>
        <taxon>Neoptera</taxon>
        <taxon>Paraneoptera</taxon>
        <taxon>Hemiptera</taxon>
        <taxon>Sternorrhyncha</taxon>
        <taxon>Psylloidea</taxon>
        <taxon>Psyllidae</taxon>
        <taxon>Diaphorininae</taxon>
        <taxon>Diaphorina</taxon>
    </lineage>
</organism>
<evidence type="ECO:0000313" key="2">
    <source>
        <dbReference type="EMBL" id="AWT50618.1"/>
    </source>
</evidence>
<dbReference type="PROSITE" id="PS51257">
    <property type="entry name" value="PROKAR_LIPOPROTEIN"/>
    <property type="match status" value="1"/>
</dbReference>
<feature type="chain" id="PRO_5015902576" evidence="1">
    <location>
        <begin position="29"/>
        <end position="72"/>
    </location>
</feature>
<accession>A0A2U9PG05</accession>
<evidence type="ECO:0000256" key="1">
    <source>
        <dbReference type="SAM" id="SignalP"/>
    </source>
</evidence>
<proteinExistence type="evidence at transcript level"/>
<dbReference type="GO" id="GO:0007218">
    <property type="term" value="P:neuropeptide signaling pathway"/>
    <property type="evidence" value="ECO:0007669"/>
    <property type="project" value="UniProtKB-KW"/>
</dbReference>
<feature type="signal peptide" evidence="1">
    <location>
        <begin position="1"/>
        <end position="28"/>
    </location>
</feature>
<dbReference type="EMBL" id="MG550184">
    <property type="protein sequence ID" value="AWT50618.1"/>
    <property type="molecule type" value="mRNA"/>
</dbReference>
<reference evidence="2" key="1">
    <citation type="submission" date="2017-11" db="EMBL/GenBank/DDBJ databases">
        <title>Characterization and expression profiling of neuropeptides and their receptors in the Asian Citrus Psyllid, Diaphorina citri.</title>
        <authorList>
            <person name="Wang Z."/>
            <person name="Zeng X."/>
        </authorList>
    </citation>
    <scope>NUCLEOTIDE SEQUENCE</scope>
</reference>